<dbReference type="InterPro" id="IPR015422">
    <property type="entry name" value="PyrdxlP-dep_Trfase_small"/>
</dbReference>
<dbReference type="GO" id="GO:0030170">
    <property type="term" value="F:pyridoxal phosphate binding"/>
    <property type="evidence" value="ECO:0007669"/>
    <property type="project" value="TreeGrafter"/>
</dbReference>
<evidence type="ECO:0000313" key="6">
    <source>
        <dbReference type="EMBL" id="RNM17516.1"/>
    </source>
</evidence>
<reference evidence="6 7" key="1">
    <citation type="submission" date="2018-11" db="EMBL/GenBank/DDBJ databases">
        <authorList>
            <person name="Li F."/>
        </authorList>
    </citation>
    <scope>NUCLEOTIDE SEQUENCE [LARGE SCALE GENOMIC DNA]</scope>
    <source>
        <strain evidence="6 7">Gsoil 818</strain>
    </source>
</reference>
<keyword evidence="7" id="KW-1185">Reference proteome</keyword>
<accession>A0A3N0GZ73</accession>
<dbReference type="EMBL" id="RJSF01000003">
    <property type="protein sequence ID" value="RNM17516.1"/>
    <property type="molecule type" value="Genomic_DNA"/>
</dbReference>
<dbReference type="InterPro" id="IPR015424">
    <property type="entry name" value="PyrdxlP-dep_Trfase"/>
</dbReference>
<dbReference type="Proteomes" id="UP000279994">
    <property type="component" value="Unassembled WGS sequence"/>
</dbReference>
<proteinExistence type="inferred from homology"/>
<dbReference type="PIRSF" id="PIRSF000390">
    <property type="entry name" value="PLP_StrS"/>
    <property type="match status" value="1"/>
</dbReference>
<sequence>MLAVPLADPLRIADDEARAVRAAVDDVLAGGSLVLGPRVEAFEDAFAGYLALTSPVPHVVGVGNGTDALMIALLALEVPRGSAVLVAANDGGFGATATRAAGLVPVPVDADPVTQLVDVAALDAAYALGGSHEVRAAVVTHLHGQPVDLAPIVEWCRRRDVALVEDAAQAHGAQVGDRRVGTLADAATFSFYPTKNLGALGDGGAVVTALPEVADRARRLRQYGWRERFRADLPHGRNSRLDALQAAVLSARLPFLDEANARRRAVVARYRAALEGSGAVVLGDAPGAVAHHAVVVHPDRDRLAGTMARHEVATDVHYPWLVTEMPGLALDPTPLPGADRGRRQKLSLPCHPNLTDRELDRVTAALVQWGRDT</sequence>
<organism evidence="6 7">
    <name type="scientific">Nocardioides pocheonensis</name>
    <dbReference type="NCBI Taxonomy" id="661485"/>
    <lineage>
        <taxon>Bacteria</taxon>
        <taxon>Bacillati</taxon>
        <taxon>Actinomycetota</taxon>
        <taxon>Actinomycetes</taxon>
        <taxon>Propionibacteriales</taxon>
        <taxon>Nocardioidaceae</taxon>
        <taxon>Nocardioides</taxon>
    </lineage>
</organism>
<comment type="caution">
    <text evidence="6">The sequence shown here is derived from an EMBL/GenBank/DDBJ whole genome shotgun (WGS) entry which is preliminary data.</text>
</comment>
<evidence type="ECO:0000256" key="2">
    <source>
        <dbReference type="ARBA" id="ARBA00037999"/>
    </source>
</evidence>
<evidence type="ECO:0000256" key="1">
    <source>
        <dbReference type="ARBA" id="ARBA00022898"/>
    </source>
</evidence>
<dbReference type="GO" id="GO:0000271">
    <property type="term" value="P:polysaccharide biosynthetic process"/>
    <property type="evidence" value="ECO:0007669"/>
    <property type="project" value="TreeGrafter"/>
</dbReference>
<dbReference type="GO" id="GO:0008483">
    <property type="term" value="F:transaminase activity"/>
    <property type="evidence" value="ECO:0007669"/>
    <property type="project" value="TreeGrafter"/>
</dbReference>
<evidence type="ECO:0000256" key="4">
    <source>
        <dbReference type="PIRSR" id="PIRSR000390-2"/>
    </source>
</evidence>
<dbReference type="Gene3D" id="3.40.640.10">
    <property type="entry name" value="Type I PLP-dependent aspartate aminotransferase-like (Major domain)"/>
    <property type="match status" value="1"/>
</dbReference>
<dbReference type="PANTHER" id="PTHR30244:SF36">
    <property type="entry name" value="3-OXO-GLUCOSE-6-PHOSPHATE:GLUTAMATE AMINOTRANSFERASE"/>
    <property type="match status" value="1"/>
</dbReference>
<evidence type="ECO:0000313" key="7">
    <source>
        <dbReference type="Proteomes" id="UP000279994"/>
    </source>
</evidence>
<evidence type="ECO:0000256" key="3">
    <source>
        <dbReference type="PIRSR" id="PIRSR000390-1"/>
    </source>
</evidence>
<protein>
    <submittedName>
        <fullName evidence="6">Erythromycin biosynthesis sensory transduction protein eryC1</fullName>
    </submittedName>
</protein>
<name>A0A3N0GZ73_9ACTN</name>
<dbReference type="Gene3D" id="3.90.1150.10">
    <property type="entry name" value="Aspartate Aminotransferase, domain 1"/>
    <property type="match status" value="1"/>
</dbReference>
<dbReference type="RefSeq" id="WP_123221134.1">
    <property type="nucleotide sequence ID" value="NZ_RJSF01000003.1"/>
</dbReference>
<dbReference type="Pfam" id="PF01041">
    <property type="entry name" value="DegT_DnrJ_EryC1"/>
    <property type="match status" value="1"/>
</dbReference>
<dbReference type="AlphaFoldDB" id="A0A3N0GZ73"/>
<dbReference type="OrthoDB" id="9804264at2"/>
<comment type="similarity">
    <text evidence="2 5">Belongs to the DegT/DnrJ/EryC1 family.</text>
</comment>
<gene>
    <name evidence="6" type="ORF">EFL26_01670</name>
</gene>
<dbReference type="InterPro" id="IPR000653">
    <property type="entry name" value="DegT/StrS_aminotransferase"/>
</dbReference>
<feature type="modified residue" description="N6-(pyridoxal phosphate)lysine" evidence="4">
    <location>
        <position position="195"/>
    </location>
</feature>
<evidence type="ECO:0000256" key="5">
    <source>
        <dbReference type="RuleBase" id="RU004508"/>
    </source>
</evidence>
<dbReference type="InterPro" id="IPR015421">
    <property type="entry name" value="PyrdxlP-dep_Trfase_major"/>
</dbReference>
<feature type="active site" description="Proton acceptor" evidence="3">
    <location>
        <position position="195"/>
    </location>
</feature>
<keyword evidence="1 4" id="KW-0663">Pyridoxal phosphate</keyword>
<dbReference type="SUPFAM" id="SSF53383">
    <property type="entry name" value="PLP-dependent transferases"/>
    <property type="match status" value="1"/>
</dbReference>
<dbReference type="PANTHER" id="PTHR30244">
    <property type="entry name" value="TRANSAMINASE"/>
    <property type="match status" value="1"/>
</dbReference>